<feature type="transmembrane region" description="Helical" evidence="7">
    <location>
        <begin position="242"/>
        <end position="261"/>
    </location>
</feature>
<evidence type="ECO:0000313" key="9">
    <source>
        <dbReference type="Proteomes" id="UP000433181"/>
    </source>
</evidence>
<organism evidence="8 9">
    <name type="scientific">Anaerovibrio slackiae</name>
    <dbReference type="NCBI Taxonomy" id="2652309"/>
    <lineage>
        <taxon>Bacteria</taxon>
        <taxon>Bacillati</taxon>
        <taxon>Bacillota</taxon>
        <taxon>Negativicutes</taxon>
        <taxon>Selenomonadales</taxon>
        <taxon>Selenomonadaceae</taxon>
        <taxon>Anaerovibrio</taxon>
    </lineage>
</organism>
<comment type="subcellular location">
    <subcellularLocation>
        <location evidence="1">Cell membrane</location>
        <topology evidence="1">Multi-pass membrane protein</topology>
    </subcellularLocation>
</comment>
<sequence length="326" mass="34885">MKGLWKGILYALVLAVPAAYLGKLYPIIGGPVFGILLGIICAFIPRGESFNAGINFTGKKILQYSIILLGFEMNLFNVLEVGSQSLYVMIFTLLTSFAVAWWVGRLLKMPEDTKTLIGAGTSICGGSAIAALAPVIGAKDKDIVFSISTIFLFNVLAVFIFPFLGHVIGMSDFGFGMWAGTAINDTSSVVAAGYSYSEAAGSYATIVKLTRALMIVPVCLFFAVLTARKAKAEGQGFDLKRIFPFFILWFVVASIVNTSGILPAEVSKGLGDFGKFCIVWSMAAIGLNTNLMSLVKNGVRPIFLGLCCWIAVAVVSLIVQHIVGIM</sequence>
<comment type="similarity">
    <text evidence="2">Belongs to the UPF0324 family.</text>
</comment>
<dbReference type="InterPro" id="IPR018383">
    <property type="entry name" value="UPF0324_pro"/>
</dbReference>
<feature type="transmembrane region" description="Helical" evidence="7">
    <location>
        <begin position="61"/>
        <end position="79"/>
    </location>
</feature>
<dbReference type="Proteomes" id="UP000433181">
    <property type="component" value="Unassembled WGS sequence"/>
</dbReference>
<evidence type="ECO:0000256" key="1">
    <source>
        <dbReference type="ARBA" id="ARBA00004651"/>
    </source>
</evidence>
<evidence type="ECO:0000256" key="2">
    <source>
        <dbReference type="ARBA" id="ARBA00007977"/>
    </source>
</evidence>
<reference evidence="8 9" key="1">
    <citation type="submission" date="2019-08" db="EMBL/GenBank/DDBJ databases">
        <title>In-depth cultivation of the pig gut microbiome towards novel bacterial diversity and tailored functional studies.</title>
        <authorList>
            <person name="Wylensek D."/>
            <person name="Hitch T.C.A."/>
            <person name="Clavel T."/>
        </authorList>
    </citation>
    <scope>NUCLEOTIDE SEQUENCE [LARGE SCALE GENOMIC DNA]</scope>
    <source>
        <strain evidence="8 9">WCA-693-APC-5D-A</strain>
    </source>
</reference>
<keyword evidence="3" id="KW-1003">Cell membrane</keyword>
<feature type="transmembrane region" description="Helical" evidence="7">
    <location>
        <begin position="116"/>
        <end position="137"/>
    </location>
</feature>
<accession>A0A6I2UID5</accession>
<evidence type="ECO:0000256" key="4">
    <source>
        <dbReference type="ARBA" id="ARBA00022692"/>
    </source>
</evidence>
<feature type="transmembrane region" description="Helical" evidence="7">
    <location>
        <begin position="85"/>
        <end position="104"/>
    </location>
</feature>
<feature type="transmembrane region" description="Helical" evidence="7">
    <location>
        <begin position="302"/>
        <end position="323"/>
    </location>
</feature>
<evidence type="ECO:0000256" key="3">
    <source>
        <dbReference type="ARBA" id="ARBA00022475"/>
    </source>
</evidence>
<protein>
    <submittedName>
        <fullName evidence="8">YeiH family putative sulfate export transporter</fullName>
    </submittedName>
</protein>
<keyword evidence="6 7" id="KW-0472">Membrane</keyword>
<comment type="caution">
    <text evidence="8">The sequence shown here is derived from an EMBL/GenBank/DDBJ whole genome shotgun (WGS) entry which is preliminary data.</text>
</comment>
<gene>
    <name evidence="8" type="ORF">FYJ84_07985</name>
</gene>
<name>A0A6I2UID5_9FIRM</name>
<feature type="transmembrane region" description="Helical" evidence="7">
    <location>
        <begin position="273"/>
        <end position="295"/>
    </location>
</feature>
<evidence type="ECO:0000256" key="6">
    <source>
        <dbReference type="ARBA" id="ARBA00023136"/>
    </source>
</evidence>
<feature type="transmembrane region" description="Helical" evidence="7">
    <location>
        <begin position="28"/>
        <end position="45"/>
    </location>
</feature>
<dbReference type="Pfam" id="PF03601">
    <property type="entry name" value="Cons_hypoth698"/>
    <property type="match status" value="1"/>
</dbReference>
<dbReference type="PANTHER" id="PTHR30106">
    <property type="entry name" value="INNER MEMBRANE PROTEIN YEIH-RELATED"/>
    <property type="match status" value="1"/>
</dbReference>
<dbReference type="GO" id="GO:0005886">
    <property type="term" value="C:plasma membrane"/>
    <property type="evidence" value="ECO:0007669"/>
    <property type="project" value="UniProtKB-SubCell"/>
</dbReference>
<keyword evidence="9" id="KW-1185">Reference proteome</keyword>
<feature type="transmembrane region" description="Helical" evidence="7">
    <location>
        <begin position="143"/>
        <end position="164"/>
    </location>
</feature>
<dbReference type="AlphaFoldDB" id="A0A6I2UID5"/>
<keyword evidence="5 7" id="KW-1133">Transmembrane helix</keyword>
<dbReference type="RefSeq" id="WP_154407086.1">
    <property type="nucleotide sequence ID" value="NZ_VUNR01000013.1"/>
</dbReference>
<evidence type="ECO:0000313" key="8">
    <source>
        <dbReference type="EMBL" id="MSU08921.1"/>
    </source>
</evidence>
<proteinExistence type="inferred from homology"/>
<dbReference type="PANTHER" id="PTHR30106:SF1">
    <property type="entry name" value="UPF0324 MEMBRANE PROTEIN FN0533"/>
    <property type="match status" value="1"/>
</dbReference>
<feature type="transmembrane region" description="Helical" evidence="7">
    <location>
        <begin position="209"/>
        <end position="230"/>
    </location>
</feature>
<evidence type="ECO:0000256" key="7">
    <source>
        <dbReference type="SAM" id="Phobius"/>
    </source>
</evidence>
<dbReference type="EMBL" id="VUNR01000013">
    <property type="protein sequence ID" value="MSU08921.1"/>
    <property type="molecule type" value="Genomic_DNA"/>
</dbReference>
<dbReference type="GeneID" id="96778854"/>
<keyword evidence="4 7" id="KW-0812">Transmembrane</keyword>
<evidence type="ECO:0000256" key="5">
    <source>
        <dbReference type="ARBA" id="ARBA00022989"/>
    </source>
</evidence>